<evidence type="ECO:0000256" key="8">
    <source>
        <dbReference type="ARBA" id="ARBA00023212"/>
    </source>
</evidence>
<evidence type="ECO:0000313" key="13">
    <source>
        <dbReference type="Proteomes" id="UP000225706"/>
    </source>
</evidence>
<keyword evidence="7 10" id="KW-0505">Motor protein</keyword>
<dbReference type="GO" id="GO:0005737">
    <property type="term" value="C:cytoplasm"/>
    <property type="evidence" value="ECO:0007669"/>
    <property type="project" value="UniProtKB-UniRule"/>
</dbReference>
<dbReference type="PIRSF" id="PIRSF009998">
    <property type="entry name" value="DLC7"/>
    <property type="match status" value="1"/>
</dbReference>
<dbReference type="GO" id="GO:0007018">
    <property type="term" value="P:microtubule-based movement"/>
    <property type="evidence" value="ECO:0007669"/>
    <property type="project" value="UniProtKB-UniRule"/>
</dbReference>
<dbReference type="FunFam" id="3.30.450.30:FF:000009">
    <property type="entry name" value="Dynein light chain roadblock"/>
    <property type="match status" value="1"/>
</dbReference>
<evidence type="ECO:0000256" key="7">
    <source>
        <dbReference type="ARBA" id="ARBA00023175"/>
    </source>
</evidence>
<dbReference type="SMART" id="SM00960">
    <property type="entry name" value="Robl_LC7"/>
    <property type="match status" value="1"/>
</dbReference>
<protein>
    <recommendedName>
        <fullName evidence="10">Dynein light chain roadblock</fullName>
    </recommendedName>
</protein>
<dbReference type="GO" id="GO:0005874">
    <property type="term" value="C:microtubule"/>
    <property type="evidence" value="ECO:0007669"/>
    <property type="project" value="UniProtKB-UniRule"/>
</dbReference>
<comment type="subcellular location">
    <subcellularLocation>
        <location evidence="1 10">Cytoplasm</location>
        <location evidence="1 10">Cytoskeleton</location>
    </subcellularLocation>
</comment>
<organism evidence="12 13">
    <name type="scientific">Stylophora pistillata</name>
    <name type="common">Smooth cauliflower coral</name>
    <dbReference type="NCBI Taxonomy" id="50429"/>
    <lineage>
        <taxon>Eukaryota</taxon>
        <taxon>Metazoa</taxon>
        <taxon>Cnidaria</taxon>
        <taxon>Anthozoa</taxon>
        <taxon>Hexacorallia</taxon>
        <taxon>Scleractinia</taxon>
        <taxon>Astrocoeniina</taxon>
        <taxon>Pocilloporidae</taxon>
        <taxon>Stylophora</taxon>
    </lineage>
</organism>
<keyword evidence="6 10" id="KW-0243">Dynein</keyword>
<keyword evidence="13" id="KW-1185">Reference proteome</keyword>
<dbReference type="Gene3D" id="3.30.450.30">
    <property type="entry name" value="Dynein light chain 2a, cytoplasmic"/>
    <property type="match status" value="1"/>
</dbReference>
<evidence type="ECO:0000256" key="3">
    <source>
        <dbReference type="ARBA" id="ARBA00022448"/>
    </source>
</evidence>
<comment type="caution">
    <text evidence="12">The sequence shown here is derived from an EMBL/GenBank/DDBJ whole genome shotgun (WGS) entry which is preliminary data.</text>
</comment>
<reference evidence="13" key="1">
    <citation type="journal article" date="2017" name="bioRxiv">
        <title>Comparative analysis of the genomes of Stylophora pistillata and Acropora digitifera provides evidence for extensive differences between species of corals.</title>
        <authorList>
            <person name="Voolstra C.R."/>
            <person name="Li Y."/>
            <person name="Liew Y.J."/>
            <person name="Baumgarten S."/>
            <person name="Zoccola D."/>
            <person name="Flot J.-F."/>
            <person name="Tambutte S."/>
            <person name="Allemand D."/>
            <person name="Aranda M."/>
        </authorList>
    </citation>
    <scope>NUCLEOTIDE SEQUENCE [LARGE SCALE GENOMIC DNA]</scope>
</reference>
<dbReference type="GO" id="GO:0045505">
    <property type="term" value="F:dynein intermediate chain binding"/>
    <property type="evidence" value="ECO:0007669"/>
    <property type="project" value="UniProtKB-UniRule"/>
</dbReference>
<comment type="function">
    <text evidence="9">Acts as one of several non-catalytic accessory components of the cytoplasmic dynein 1 complex that are thought to be involved in linking dynein to cargos and to adapter proteins that regulate dynein function. Cytoplasmic dynein 1 acts as a motor for the intracellular retrograde motility of vesicles and organelles along microtubules.</text>
</comment>
<dbReference type="SUPFAM" id="SSF103196">
    <property type="entry name" value="Roadblock/LC7 domain"/>
    <property type="match status" value="1"/>
</dbReference>
<evidence type="ECO:0000256" key="10">
    <source>
        <dbReference type="PIRNR" id="PIRNR009998"/>
    </source>
</evidence>
<accession>A0A2B4S9J8</accession>
<evidence type="ECO:0000256" key="4">
    <source>
        <dbReference type="ARBA" id="ARBA00022490"/>
    </source>
</evidence>
<gene>
    <name evidence="12" type="primary">DYNLRB2</name>
    <name evidence="12" type="ORF">AWC38_SpisGene9289</name>
</gene>
<dbReference type="GO" id="GO:0005868">
    <property type="term" value="C:cytoplasmic dynein complex"/>
    <property type="evidence" value="ECO:0007669"/>
    <property type="project" value="UniProtKB-UniRule"/>
</dbReference>
<dbReference type="STRING" id="50429.A0A2B4S9J8"/>
<evidence type="ECO:0000256" key="6">
    <source>
        <dbReference type="ARBA" id="ARBA00023017"/>
    </source>
</evidence>
<keyword evidence="8 10" id="KW-0206">Cytoskeleton</keyword>
<dbReference type="OrthoDB" id="77463at2759"/>
<keyword evidence="5 10" id="KW-0493">Microtubule</keyword>
<feature type="domain" description="Roadblock/LAMTOR2" evidence="11">
    <location>
        <begin position="21"/>
        <end position="109"/>
    </location>
</feature>
<evidence type="ECO:0000256" key="5">
    <source>
        <dbReference type="ARBA" id="ARBA00022701"/>
    </source>
</evidence>
<dbReference type="InterPro" id="IPR004942">
    <property type="entry name" value="Roadblock/LAMTOR2_dom"/>
</dbReference>
<name>A0A2B4S9J8_STYPI</name>
<keyword evidence="3 10" id="KW-0813">Transport</keyword>
<evidence type="ECO:0000313" key="12">
    <source>
        <dbReference type="EMBL" id="PFX26066.1"/>
    </source>
</evidence>
<dbReference type="PANTHER" id="PTHR10779">
    <property type="entry name" value="DYNEIN LIGHT CHAIN ROADBLOCK"/>
    <property type="match status" value="1"/>
</dbReference>
<comment type="similarity">
    <text evidence="2 10">Belongs to the GAMAD family.</text>
</comment>
<dbReference type="Proteomes" id="UP000225706">
    <property type="component" value="Unassembled WGS sequence"/>
</dbReference>
<evidence type="ECO:0000256" key="1">
    <source>
        <dbReference type="ARBA" id="ARBA00004245"/>
    </source>
</evidence>
<sequence length="116" mass="12948">MSFTVAKISETKMELAPSGDVEETLKRINSHPGVLGLIVLNPQGLAIKSTMDNATTQLYASNFQHLTSLARSCVRDLDPLNDLKFLRVRSRKYEIMVAPSDDYSLIVIQNPNQKDL</sequence>
<proteinExistence type="inferred from homology"/>
<dbReference type="InterPro" id="IPR016561">
    <property type="entry name" value="DYNLRB1/2"/>
</dbReference>
<dbReference type="EMBL" id="LSMT01000135">
    <property type="protein sequence ID" value="PFX26066.1"/>
    <property type="molecule type" value="Genomic_DNA"/>
</dbReference>
<keyword evidence="4 10" id="KW-0963">Cytoplasm</keyword>
<evidence type="ECO:0000259" key="11">
    <source>
        <dbReference type="SMART" id="SM00960"/>
    </source>
</evidence>
<evidence type="ECO:0000256" key="2">
    <source>
        <dbReference type="ARBA" id="ARBA00007191"/>
    </source>
</evidence>
<dbReference type="AlphaFoldDB" id="A0A2B4S9J8"/>
<dbReference type="Pfam" id="PF03259">
    <property type="entry name" value="Robl_LC7"/>
    <property type="match status" value="1"/>
</dbReference>
<evidence type="ECO:0000256" key="9">
    <source>
        <dbReference type="ARBA" id="ARBA00025362"/>
    </source>
</evidence>